<accession>A0AAV9VT73</accession>
<comment type="caution">
    <text evidence="1">The sequence shown here is derived from an EMBL/GenBank/DDBJ whole genome shotgun (WGS) entry which is preliminary data.</text>
</comment>
<gene>
    <name evidence="1" type="ORF">TWF481_003022</name>
</gene>
<keyword evidence="2" id="KW-1185">Reference proteome</keyword>
<organism evidence="1 2">
    <name type="scientific">Arthrobotrys musiformis</name>
    <dbReference type="NCBI Taxonomy" id="47236"/>
    <lineage>
        <taxon>Eukaryota</taxon>
        <taxon>Fungi</taxon>
        <taxon>Dikarya</taxon>
        <taxon>Ascomycota</taxon>
        <taxon>Pezizomycotina</taxon>
        <taxon>Orbiliomycetes</taxon>
        <taxon>Orbiliales</taxon>
        <taxon>Orbiliaceae</taxon>
        <taxon>Arthrobotrys</taxon>
    </lineage>
</organism>
<dbReference type="EMBL" id="JAVHJL010000012">
    <property type="protein sequence ID" value="KAK6495977.1"/>
    <property type="molecule type" value="Genomic_DNA"/>
</dbReference>
<dbReference type="AlphaFoldDB" id="A0AAV9VT73"/>
<dbReference type="Proteomes" id="UP001370758">
    <property type="component" value="Unassembled WGS sequence"/>
</dbReference>
<proteinExistence type="predicted"/>
<name>A0AAV9VT73_9PEZI</name>
<evidence type="ECO:0008006" key="3">
    <source>
        <dbReference type="Google" id="ProtNLM"/>
    </source>
</evidence>
<sequence length="197" mass="22349">MTELDLKYCEKASGPDTYKEEALSRTRSPTVEACQQIKCLDIALDSQRKELAAQVSSSGTGSETDIDLTTHSQRVAQADLCPNEDTAHQDIDTIVAHSVVNGELYYEVRWKTTIIEETAMSKYKENVYYLNAYPLRGKNKVVYQVEWKNGRLLHEKPAADHPNLVKRYTQRCMGSVELLRNSSKKLAKPHDQNRSKA</sequence>
<reference evidence="1 2" key="1">
    <citation type="submission" date="2023-08" db="EMBL/GenBank/DDBJ databases">
        <authorList>
            <person name="Palmer J.M."/>
        </authorList>
    </citation>
    <scope>NUCLEOTIDE SEQUENCE [LARGE SCALE GENOMIC DNA]</scope>
    <source>
        <strain evidence="1 2">TWF481</strain>
    </source>
</reference>
<evidence type="ECO:0000313" key="1">
    <source>
        <dbReference type="EMBL" id="KAK6495977.1"/>
    </source>
</evidence>
<protein>
    <recommendedName>
        <fullName evidence="3">Chromo shadow domain-containing protein</fullName>
    </recommendedName>
</protein>
<evidence type="ECO:0000313" key="2">
    <source>
        <dbReference type="Proteomes" id="UP001370758"/>
    </source>
</evidence>